<dbReference type="AlphaFoldDB" id="A0A1Y1I950"/>
<evidence type="ECO:0000313" key="3">
    <source>
        <dbReference type="EMBL" id="GAQ87460.1"/>
    </source>
</evidence>
<sequence length="554" mass="62426">MSTSLFQPRSGLKHRTSATLAAFLCVTLACIGLFQYRVYIDGGDWGFSVCPTPSETARTLSDCGTSVPQPDPTAQIANFLERVWPSYCNSSYPPYVHLRTETPTLDFQWLALHSSATQITLRGPKGNTIPLQELGTLPLVDQKIYVLPPTRDVGEHQLFIGDGDSPISTFQLYPHQCSCPESLPQFSERYKCSERAIQVVKKSIARCPKKSITRELFQQVPFYGNNITIHFAIVANKLYCKKVHFQKCPPPRDDGRASDIVLHIQRVLRRVKVPDMWFTWNLDDGPLLPPYAVHPLFSPAGTAFNRDFLLPDPYMSAWKSSGEDLKSAIAGAAWEERKAKAYFIGRPTGGPYHYLLHATGAHRLHPRLHAVELSRERPDLLDAMVTADKDSGTDVSSFPVLEKLVKSGLLETRFQESRQNEFKYNLDLPGNSAAWRLSFNLGFGAVTIKSRTPYYTYWQYLLEDGRNVRMTEDMLADLFDVVEDAKRRDADMKCIAREAQLTAMLDLKQEDLLCWTAHSLIEASSIMAFTPTMEDDLTLVEDLGLQDPSTCQCI</sequence>
<dbReference type="OrthoDB" id="541052at2759"/>
<dbReference type="EMBL" id="DF237303">
    <property type="protein sequence ID" value="GAQ87460.1"/>
    <property type="molecule type" value="Genomic_DNA"/>
</dbReference>
<feature type="transmembrane region" description="Helical" evidence="1">
    <location>
        <begin position="20"/>
        <end position="39"/>
    </location>
</feature>
<gene>
    <name evidence="3" type="ORF">KFL_003540130</name>
</gene>
<feature type="domain" description="Glycosyl transferase CAP10" evidence="2">
    <location>
        <begin position="272"/>
        <end position="530"/>
    </location>
</feature>
<dbReference type="InterPro" id="IPR051091">
    <property type="entry name" value="O-Glucosyltr/Glycosyltrsf_90"/>
</dbReference>
<evidence type="ECO:0000256" key="1">
    <source>
        <dbReference type="SAM" id="Phobius"/>
    </source>
</evidence>
<dbReference type="PANTHER" id="PTHR12203">
    <property type="entry name" value="KDEL LYS-ASP-GLU-LEU CONTAINING - RELATED"/>
    <property type="match status" value="1"/>
</dbReference>
<dbReference type="InterPro" id="IPR006598">
    <property type="entry name" value="CAP10"/>
</dbReference>
<dbReference type="PANTHER" id="PTHR12203:SF119">
    <property type="entry name" value="GLYCOSYL TRANSFERASE CAP10 DOMAIN-CONTAINING PROTEIN"/>
    <property type="match status" value="1"/>
</dbReference>
<accession>A0A1Y1I950</accession>
<keyword evidence="1" id="KW-0472">Membrane</keyword>
<dbReference type="SMART" id="SM00672">
    <property type="entry name" value="CAP10"/>
    <property type="match status" value="1"/>
</dbReference>
<reference evidence="3 4" key="1">
    <citation type="journal article" date="2014" name="Nat. Commun.">
        <title>Klebsormidium flaccidum genome reveals primary factors for plant terrestrial adaptation.</title>
        <authorList>
            <person name="Hori K."/>
            <person name="Maruyama F."/>
            <person name="Fujisawa T."/>
            <person name="Togashi T."/>
            <person name="Yamamoto N."/>
            <person name="Seo M."/>
            <person name="Sato S."/>
            <person name="Yamada T."/>
            <person name="Mori H."/>
            <person name="Tajima N."/>
            <person name="Moriyama T."/>
            <person name="Ikeuchi M."/>
            <person name="Watanabe M."/>
            <person name="Wada H."/>
            <person name="Kobayashi K."/>
            <person name="Saito M."/>
            <person name="Masuda T."/>
            <person name="Sasaki-Sekimoto Y."/>
            <person name="Mashiguchi K."/>
            <person name="Awai K."/>
            <person name="Shimojima M."/>
            <person name="Masuda S."/>
            <person name="Iwai M."/>
            <person name="Nobusawa T."/>
            <person name="Narise T."/>
            <person name="Kondo S."/>
            <person name="Saito H."/>
            <person name="Sato R."/>
            <person name="Murakawa M."/>
            <person name="Ihara Y."/>
            <person name="Oshima-Yamada Y."/>
            <person name="Ohtaka K."/>
            <person name="Satoh M."/>
            <person name="Sonobe K."/>
            <person name="Ishii M."/>
            <person name="Ohtani R."/>
            <person name="Kanamori-Sato M."/>
            <person name="Honoki R."/>
            <person name="Miyazaki D."/>
            <person name="Mochizuki H."/>
            <person name="Umetsu J."/>
            <person name="Higashi K."/>
            <person name="Shibata D."/>
            <person name="Kamiya Y."/>
            <person name="Sato N."/>
            <person name="Nakamura Y."/>
            <person name="Tabata S."/>
            <person name="Ida S."/>
            <person name="Kurokawa K."/>
            <person name="Ohta H."/>
        </authorList>
    </citation>
    <scope>NUCLEOTIDE SEQUENCE [LARGE SCALE GENOMIC DNA]</scope>
    <source>
        <strain evidence="3 4">NIES-2285</strain>
    </source>
</reference>
<proteinExistence type="predicted"/>
<dbReference type="Pfam" id="PF05686">
    <property type="entry name" value="Glyco_transf_90"/>
    <property type="match status" value="1"/>
</dbReference>
<name>A0A1Y1I950_KLENI</name>
<organism evidence="3 4">
    <name type="scientific">Klebsormidium nitens</name>
    <name type="common">Green alga</name>
    <name type="synonym">Ulothrix nitens</name>
    <dbReference type="NCBI Taxonomy" id="105231"/>
    <lineage>
        <taxon>Eukaryota</taxon>
        <taxon>Viridiplantae</taxon>
        <taxon>Streptophyta</taxon>
        <taxon>Klebsormidiophyceae</taxon>
        <taxon>Klebsormidiales</taxon>
        <taxon>Klebsormidiaceae</taxon>
        <taxon>Klebsormidium</taxon>
    </lineage>
</organism>
<protein>
    <recommendedName>
        <fullName evidence="2">Glycosyl transferase CAP10 domain-containing protein</fullName>
    </recommendedName>
</protein>
<evidence type="ECO:0000313" key="4">
    <source>
        <dbReference type="Proteomes" id="UP000054558"/>
    </source>
</evidence>
<evidence type="ECO:0000259" key="2">
    <source>
        <dbReference type="SMART" id="SM00672"/>
    </source>
</evidence>
<dbReference type="Proteomes" id="UP000054558">
    <property type="component" value="Unassembled WGS sequence"/>
</dbReference>
<keyword evidence="1" id="KW-1133">Transmembrane helix</keyword>
<keyword evidence="4" id="KW-1185">Reference proteome</keyword>
<keyword evidence="1" id="KW-0812">Transmembrane</keyword>